<sequence>MGHALSTYKDPESMPDIFTGPVFDPVDGFPEGRNRREFILTEEEMIAAGLKPYERDYCAHLLLAFRKCGDEHVIPALYCSDLKHKYRHCKESDLLHRMKEYERERRLLHKRTSISE</sequence>
<evidence type="ECO:0000313" key="14">
    <source>
        <dbReference type="WBParaSite" id="Smp_033610.1"/>
    </source>
</evidence>
<dbReference type="AlphaFoldDB" id="G4LVB0"/>
<dbReference type="HOGENOM" id="CLU_154847_1_1_1"/>
<organism evidence="13 14">
    <name type="scientific">Schistosoma mansoni</name>
    <name type="common">Blood fluke</name>
    <dbReference type="NCBI Taxonomy" id="6183"/>
    <lineage>
        <taxon>Eukaryota</taxon>
        <taxon>Metazoa</taxon>
        <taxon>Spiralia</taxon>
        <taxon>Lophotrochozoa</taxon>
        <taxon>Platyhelminthes</taxon>
        <taxon>Trematoda</taxon>
        <taxon>Digenea</taxon>
        <taxon>Strigeidida</taxon>
        <taxon>Schistosomatoidea</taxon>
        <taxon>Schistosomatidae</taxon>
        <taxon>Schistosoma</taxon>
    </lineage>
</organism>
<dbReference type="Pfam" id="PF05676">
    <property type="entry name" value="NDUF_B7"/>
    <property type="match status" value="1"/>
</dbReference>
<dbReference type="PROSITE" id="PS51808">
    <property type="entry name" value="CHCH"/>
    <property type="match status" value="1"/>
</dbReference>
<protein>
    <recommendedName>
        <fullName evidence="5">NADH dehydrogenase [ubiquinone] 1 beta subcomplex subunit 7</fullName>
    </recommendedName>
</protein>
<name>G4LVB0_SCHMA</name>
<comment type="function">
    <text evidence="1">Accessory subunit of the mitochondrial membrane respiratory chain NADH dehydrogenase (Complex I), that is believed not to be involved in catalysis. Complex I functions in the transfer of electrons from NADH to the respiratory chain. The immediate electron acceptor for the enzyme is believed to be ubiquinone.</text>
</comment>
<keyword evidence="13" id="KW-1185">Reference proteome</keyword>
<dbReference type="OMA" id="FVYQCAH"/>
<evidence type="ECO:0000256" key="10">
    <source>
        <dbReference type="ARBA" id="ARBA00023128"/>
    </source>
</evidence>
<proteinExistence type="inferred from homology"/>
<dbReference type="InterPro" id="IPR008698">
    <property type="entry name" value="NDUB7"/>
</dbReference>
<dbReference type="PhylomeDB" id="G4LVB0"/>
<accession>G4LVB0</accession>
<comment type="subcellular location">
    <subcellularLocation>
        <location evidence="3">Mitochondrion inner membrane</location>
        <topology evidence="3">Peripheral membrane protein</topology>
    </subcellularLocation>
    <subcellularLocation>
        <location evidence="2">Mitochondrion intermembrane space</location>
    </subcellularLocation>
</comment>
<dbReference type="eggNOG" id="KOG3468">
    <property type="taxonomic scope" value="Eukaryota"/>
</dbReference>
<keyword evidence="7" id="KW-0679">Respiratory chain</keyword>
<dbReference type="WBParaSite" id="Smp_033610.1">
    <property type="protein sequence ID" value="Smp_033610.1"/>
    <property type="gene ID" value="Smp_033610"/>
</dbReference>
<dbReference type="PANTHER" id="PTHR20900:SF0">
    <property type="entry name" value="NADH DEHYDROGENASE [UBIQUINONE] 1 BETA SUBCOMPLEX SUBUNIT 7"/>
    <property type="match status" value="1"/>
</dbReference>
<keyword evidence="11" id="KW-0472">Membrane</keyword>
<evidence type="ECO:0000256" key="9">
    <source>
        <dbReference type="ARBA" id="ARBA00022982"/>
    </source>
</evidence>
<evidence type="ECO:0000256" key="4">
    <source>
        <dbReference type="ARBA" id="ARBA00008006"/>
    </source>
</evidence>
<evidence type="ECO:0000256" key="6">
    <source>
        <dbReference type="ARBA" id="ARBA00022448"/>
    </source>
</evidence>
<evidence type="ECO:0000256" key="2">
    <source>
        <dbReference type="ARBA" id="ARBA00004569"/>
    </source>
</evidence>
<keyword evidence="12" id="KW-1015">Disulfide bond</keyword>
<reference evidence="14" key="2">
    <citation type="submission" date="2018-12" db="UniProtKB">
        <authorList>
            <consortium name="WormBaseParasite"/>
        </authorList>
    </citation>
    <scope>IDENTIFICATION</scope>
    <source>
        <strain evidence="14">Puerto Rican</strain>
    </source>
</reference>
<dbReference type="PANTHER" id="PTHR20900">
    <property type="entry name" value="NADH:UBIQUINONE OXIDOREDUCTASE B18-LIKE SUBUNIT"/>
    <property type="match status" value="1"/>
</dbReference>
<dbReference type="RefSeq" id="XP_018645208.1">
    <property type="nucleotide sequence ID" value="XM_018791600.1"/>
</dbReference>
<evidence type="ECO:0000256" key="8">
    <source>
        <dbReference type="ARBA" id="ARBA00022792"/>
    </source>
</evidence>
<evidence type="ECO:0000256" key="7">
    <source>
        <dbReference type="ARBA" id="ARBA00022660"/>
    </source>
</evidence>
<keyword evidence="6" id="KW-0813">Transport</keyword>
<dbReference type="CTD" id="8353935"/>
<dbReference type="OrthoDB" id="268414at2759"/>
<keyword evidence="8" id="KW-0999">Mitochondrion inner membrane</keyword>
<evidence type="ECO:0000256" key="11">
    <source>
        <dbReference type="ARBA" id="ARBA00023136"/>
    </source>
</evidence>
<comment type="similarity">
    <text evidence="4">Belongs to the complex I NDUFB7 subunit family.</text>
</comment>
<dbReference type="GeneID" id="8353935"/>
<evidence type="ECO:0000256" key="12">
    <source>
        <dbReference type="ARBA" id="ARBA00023157"/>
    </source>
</evidence>
<keyword evidence="9" id="KW-0249">Electron transport</keyword>
<keyword evidence="10" id="KW-0496">Mitochondrion</keyword>
<dbReference type="KEGG" id="smm:Smp_033610"/>
<evidence type="ECO:0000256" key="5">
    <source>
        <dbReference type="ARBA" id="ARBA00018677"/>
    </source>
</evidence>
<dbReference type="STRING" id="6183.G4LVB0"/>
<reference evidence="13" key="1">
    <citation type="journal article" date="2012" name="PLoS Negl. Trop. Dis.">
        <title>A systematically improved high quality genome and transcriptome of the human blood fluke Schistosoma mansoni.</title>
        <authorList>
            <person name="Protasio A.V."/>
            <person name="Tsai I.J."/>
            <person name="Babbage A."/>
            <person name="Nichol S."/>
            <person name="Hunt M."/>
            <person name="Aslett M.A."/>
            <person name="De Silva N."/>
            <person name="Velarde G.S."/>
            <person name="Anderson T.J."/>
            <person name="Clark R.C."/>
            <person name="Davidson C."/>
            <person name="Dillon G.P."/>
            <person name="Holroyd N.E."/>
            <person name="LoVerde P.T."/>
            <person name="Lloyd C."/>
            <person name="McQuillan J."/>
            <person name="Oliveira G."/>
            <person name="Otto T.D."/>
            <person name="Parker-Manuel S.J."/>
            <person name="Quail M.A."/>
            <person name="Wilson R.A."/>
            <person name="Zerlotini A."/>
            <person name="Dunne D.W."/>
            <person name="Berriman M."/>
        </authorList>
    </citation>
    <scope>NUCLEOTIDE SEQUENCE [LARGE SCALE GENOMIC DNA]</scope>
    <source>
        <strain evidence="13">Puerto Rican</strain>
    </source>
</reference>
<dbReference type="InParanoid" id="G4LVB0"/>
<dbReference type="GO" id="GO:0005743">
    <property type="term" value="C:mitochondrial inner membrane"/>
    <property type="evidence" value="ECO:0007669"/>
    <property type="project" value="UniProtKB-SubCell"/>
</dbReference>
<dbReference type="FunCoup" id="G4LVB0">
    <property type="interactions" value="1395"/>
</dbReference>
<evidence type="ECO:0000256" key="3">
    <source>
        <dbReference type="ARBA" id="ARBA00004637"/>
    </source>
</evidence>
<dbReference type="GO" id="GO:0005758">
    <property type="term" value="C:mitochondrial intermembrane space"/>
    <property type="evidence" value="ECO:0007669"/>
    <property type="project" value="UniProtKB-SubCell"/>
</dbReference>
<evidence type="ECO:0000256" key="1">
    <source>
        <dbReference type="ARBA" id="ARBA00003195"/>
    </source>
</evidence>
<evidence type="ECO:0000313" key="13">
    <source>
        <dbReference type="Proteomes" id="UP000008854"/>
    </source>
</evidence>
<dbReference type="Proteomes" id="UP000008854">
    <property type="component" value="Unassembled WGS sequence"/>
</dbReference>